<gene>
    <name evidence="2" type="ORF">Q5H92_04530</name>
</gene>
<evidence type="ECO:0008006" key="4">
    <source>
        <dbReference type="Google" id="ProtNLM"/>
    </source>
</evidence>
<keyword evidence="3" id="KW-1185">Reference proteome</keyword>
<feature type="signal peptide" evidence="1">
    <location>
        <begin position="1"/>
        <end position="23"/>
    </location>
</feature>
<dbReference type="Proteomes" id="UP001167796">
    <property type="component" value="Unassembled WGS sequence"/>
</dbReference>
<reference evidence="2" key="1">
    <citation type="submission" date="2023-07" db="EMBL/GenBank/DDBJ databases">
        <authorList>
            <person name="Kim M.K."/>
        </authorList>
    </citation>
    <scope>NUCLEOTIDE SEQUENCE</scope>
    <source>
        <strain evidence="2">M29</strain>
    </source>
</reference>
<dbReference type="EMBL" id="JAUQSX010000002">
    <property type="protein sequence ID" value="MDO7845612.1"/>
    <property type="molecule type" value="Genomic_DNA"/>
</dbReference>
<sequence length="56" mass="5950">MHFTSTLGRRLLPALLLTSLTLASCGSKDCDPCPKHKRECDKNTTTTSTTKPGGAS</sequence>
<evidence type="ECO:0000313" key="3">
    <source>
        <dbReference type="Proteomes" id="UP001167796"/>
    </source>
</evidence>
<feature type="chain" id="PRO_5046706027" description="Lipoprotein" evidence="1">
    <location>
        <begin position="24"/>
        <end position="56"/>
    </location>
</feature>
<organism evidence="2 3">
    <name type="scientific">Hymenobacter mellowenesis</name>
    <dbReference type="NCBI Taxonomy" id="3063995"/>
    <lineage>
        <taxon>Bacteria</taxon>
        <taxon>Pseudomonadati</taxon>
        <taxon>Bacteroidota</taxon>
        <taxon>Cytophagia</taxon>
        <taxon>Cytophagales</taxon>
        <taxon>Hymenobacteraceae</taxon>
        <taxon>Hymenobacter</taxon>
    </lineage>
</organism>
<protein>
    <recommendedName>
        <fullName evidence="4">Lipoprotein</fullName>
    </recommendedName>
</protein>
<evidence type="ECO:0000313" key="2">
    <source>
        <dbReference type="EMBL" id="MDO7845612.1"/>
    </source>
</evidence>
<comment type="caution">
    <text evidence="2">The sequence shown here is derived from an EMBL/GenBank/DDBJ whole genome shotgun (WGS) entry which is preliminary data.</text>
</comment>
<evidence type="ECO:0000256" key="1">
    <source>
        <dbReference type="SAM" id="SignalP"/>
    </source>
</evidence>
<name>A0ABT9A885_9BACT</name>
<keyword evidence="1" id="KW-0732">Signal</keyword>
<dbReference type="RefSeq" id="WP_305010303.1">
    <property type="nucleotide sequence ID" value="NZ_JAUQSX010000002.1"/>
</dbReference>
<accession>A0ABT9A885</accession>
<proteinExistence type="predicted"/>